<organism evidence="2 3">
    <name type="scientific">Dactylonectria macrodidyma</name>
    <dbReference type="NCBI Taxonomy" id="307937"/>
    <lineage>
        <taxon>Eukaryota</taxon>
        <taxon>Fungi</taxon>
        <taxon>Dikarya</taxon>
        <taxon>Ascomycota</taxon>
        <taxon>Pezizomycotina</taxon>
        <taxon>Sordariomycetes</taxon>
        <taxon>Hypocreomycetidae</taxon>
        <taxon>Hypocreales</taxon>
        <taxon>Nectriaceae</taxon>
        <taxon>Dactylonectria</taxon>
    </lineage>
</organism>
<evidence type="ECO:0000313" key="2">
    <source>
        <dbReference type="EMBL" id="KAH7152853.1"/>
    </source>
</evidence>
<feature type="region of interest" description="Disordered" evidence="1">
    <location>
        <begin position="1"/>
        <end position="175"/>
    </location>
</feature>
<feature type="compositionally biased region" description="Polar residues" evidence="1">
    <location>
        <begin position="1"/>
        <end position="11"/>
    </location>
</feature>
<dbReference type="Proteomes" id="UP000738349">
    <property type="component" value="Unassembled WGS sequence"/>
</dbReference>
<dbReference type="OrthoDB" id="5383057at2759"/>
<dbReference type="EMBL" id="JAGMUV010000006">
    <property type="protein sequence ID" value="KAH7152853.1"/>
    <property type="molecule type" value="Genomic_DNA"/>
</dbReference>
<keyword evidence="3" id="KW-1185">Reference proteome</keyword>
<accession>A0A9P9F1P5</accession>
<reference evidence="2" key="1">
    <citation type="journal article" date="2021" name="Nat. Commun.">
        <title>Genetic determinants of endophytism in the Arabidopsis root mycobiome.</title>
        <authorList>
            <person name="Mesny F."/>
            <person name="Miyauchi S."/>
            <person name="Thiergart T."/>
            <person name="Pickel B."/>
            <person name="Atanasova L."/>
            <person name="Karlsson M."/>
            <person name="Huettel B."/>
            <person name="Barry K.W."/>
            <person name="Haridas S."/>
            <person name="Chen C."/>
            <person name="Bauer D."/>
            <person name="Andreopoulos W."/>
            <person name="Pangilinan J."/>
            <person name="LaButti K."/>
            <person name="Riley R."/>
            <person name="Lipzen A."/>
            <person name="Clum A."/>
            <person name="Drula E."/>
            <person name="Henrissat B."/>
            <person name="Kohler A."/>
            <person name="Grigoriev I.V."/>
            <person name="Martin F.M."/>
            <person name="Hacquard S."/>
        </authorList>
    </citation>
    <scope>NUCLEOTIDE SEQUENCE</scope>
    <source>
        <strain evidence="2">MPI-CAGE-AT-0147</strain>
    </source>
</reference>
<dbReference type="AlphaFoldDB" id="A0A9P9F1P5"/>
<protein>
    <submittedName>
        <fullName evidence="2">Uncharacterized protein</fullName>
    </submittedName>
</protein>
<feature type="compositionally biased region" description="Polar residues" evidence="1">
    <location>
        <begin position="55"/>
        <end position="67"/>
    </location>
</feature>
<proteinExistence type="predicted"/>
<gene>
    <name evidence="2" type="ORF">EDB81DRAFT_757882</name>
</gene>
<comment type="caution">
    <text evidence="2">The sequence shown here is derived from an EMBL/GenBank/DDBJ whole genome shotgun (WGS) entry which is preliminary data.</text>
</comment>
<feature type="compositionally biased region" description="Polar residues" evidence="1">
    <location>
        <begin position="89"/>
        <end position="99"/>
    </location>
</feature>
<sequence length="175" mass="18084">MSPTKNPNFGTKVTPGENAPVTEESAGTVLPESLAAESNTEEGGFASNRGIHGENVTTVTGDSSTTRGPGRKGHTEDSSEAQGGAAPTYVNSQFSQDSTGPHGKNLQEGDWDESKGKDGLQKALNAEPGSKNDPSRLAEQQFQLQQGVGGPGAGPREAELTKKTAFDALDSETPS</sequence>
<evidence type="ECO:0000256" key="1">
    <source>
        <dbReference type="SAM" id="MobiDB-lite"/>
    </source>
</evidence>
<evidence type="ECO:0000313" key="3">
    <source>
        <dbReference type="Proteomes" id="UP000738349"/>
    </source>
</evidence>
<feature type="compositionally biased region" description="Basic and acidic residues" evidence="1">
    <location>
        <begin position="156"/>
        <end position="165"/>
    </location>
</feature>
<name>A0A9P9F1P5_9HYPO</name>